<dbReference type="Proteomes" id="UP000217790">
    <property type="component" value="Unassembled WGS sequence"/>
</dbReference>
<organism evidence="1 2">
    <name type="scientific">Armillaria gallica</name>
    <name type="common">Bulbous honey fungus</name>
    <name type="synonym">Armillaria bulbosa</name>
    <dbReference type="NCBI Taxonomy" id="47427"/>
    <lineage>
        <taxon>Eukaryota</taxon>
        <taxon>Fungi</taxon>
        <taxon>Dikarya</taxon>
        <taxon>Basidiomycota</taxon>
        <taxon>Agaricomycotina</taxon>
        <taxon>Agaricomycetes</taxon>
        <taxon>Agaricomycetidae</taxon>
        <taxon>Agaricales</taxon>
        <taxon>Marasmiineae</taxon>
        <taxon>Physalacriaceae</taxon>
        <taxon>Armillaria</taxon>
    </lineage>
</organism>
<sequence length="62" mass="6830">MSDWPLDLACSSRLLDPKIPLELADGTRILTCQGPLNYSKELPHNSSAHQECSATLIATHRL</sequence>
<gene>
    <name evidence="1" type="ORF">ARMGADRAFT_42223</name>
</gene>
<dbReference type="AlphaFoldDB" id="A0A2H3EUN0"/>
<keyword evidence="2" id="KW-1185">Reference proteome</keyword>
<protein>
    <submittedName>
        <fullName evidence="1">Uncharacterized protein</fullName>
    </submittedName>
</protein>
<evidence type="ECO:0000313" key="2">
    <source>
        <dbReference type="Proteomes" id="UP000217790"/>
    </source>
</evidence>
<dbReference type="InParanoid" id="A0A2H3EUN0"/>
<dbReference type="OrthoDB" id="3049936at2759"/>
<name>A0A2H3EUN0_ARMGA</name>
<evidence type="ECO:0000313" key="1">
    <source>
        <dbReference type="EMBL" id="PBL04078.1"/>
    </source>
</evidence>
<proteinExistence type="predicted"/>
<dbReference type="EMBL" id="KZ293644">
    <property type="protein sequence ID" value="PBL04078.1"/>
    <property type="molecule type" value="Genomic_DNA"/>
</dbReference>
<reference evidence="2" key="1">
    <citation type="journal article" date="2017" name="Nat. Ecol. Evol.">
        <title>Genome expansion and lineage-specific genetic innovations in the forest pathogenic fungi Armillaria.</title>
        <authorList>
            <person name="Sipos G."/>
            <person name="Prasanna A.N."/>
            <person name="Walter M.C."/>
            <person name="O'Connor E."/>
            <person name="Balint B."/>
            <person name="Krizsan K."/>
            <person name="Kiss B."/>
            <person name="Hess J."/>
            <person name="Varga T."/>
            <person name="Slot J."/>
            <person name="Riley R."/>
            <person name="Boka B."/>
            <person name="Rigling D."/>
            <person name="Barry K."/>
            <person name="Lee J."/>
            <person name="Mihaltcheva S."/>
            <person name="LaButti K."/>
            <person name="Lipzen A."/>
            <person name="Waldron R."/>
            <person name="Moloney N.M."/>
            <person name="Sperisen C."/>
            <person name="Kredics L."/>
            <person name="Vagvoelgyi C."/>
            <person name="Patrignani A."/>
            <person name="Fitzpatrick D."/>
            <person name="Nagy I."/>
            <person name="Doyle S."/>
            <person name="Anderson J.B."/>
            <person name="Grigoriev I.V."/>
            <person name="Gueldener U."/>
            <person name="Muensterkoetter M."/>
            <person name="Nagy L.G."/>
        </authorList>
    </citation>
    <scope>NUCLEOTIDE SEQUENCE [LARGE SCALE GENOMIC DNA]</scope>
    <source>
        <strain evidence="2">Ar21-2</strain>
    </source>
</reference>
<accession>A0A2H3EUN0</accession>